<evidence type="ECO:0000313" key="2">
    <source>
        <dbReference type="Proteomes" id="UP000039021"/>
    </source>
</evidence>
<organism evidence="1 2">
    <name type="scientific">Mycobacterium tuberculosis</name>
    <dbReference type="NCBI Taxonomy" id="1773"/>
    <lineage>
        <taxon>Bacteria</taxon>
        <taxon>Bacillati</taxon>
        <taxon>Actinomycetota</taxon>
        <taxon>Actinomycetes</taxon>
        <taxon>Mycobacteriales</taxon>
        <taxon>Mycobacteriaceae</taxon>
        <taxon>Mycobacterium</taxon>
        <taxon>Mycobacterium tuberculosis complex</taxon>
    </lineage>
</organism>
<comment type="caution">
    <text evidence="1">The sequence shown here is derived from an EMBL/GenBank/DDBJ whole genome shotgun (WGS) entry which is preliminary data.</text>
</comment>
<protein>
    <submittedName>
        <fullName evidence="1">Uncharacterized protein</fullName>
    </submittedName>
</protein>
<accession>A0A4U1MPZ2</accession>
<name>A0A4U1MPZ2_MYCTX</name>
<gene>
    <name evidence="1" type="ORF">ERS007739_01142</name>
</gene>
<dbReference type="AlphaFoldDB" id="A0A4U1MPZ2"/>
<sequence length="59" mass="6641">MVHSLRGIGQTRAARHDYAQNISHGSDRDLGLLLPLTCIIMHVTVEVSGRSFLIRHFSR</sequence>
<reference evidence="2" key="1">
    <citation type="submission" date="2015-03" db="EMBL/GenBank/DDBJ databases">
        <authorList>
            <consortium name="Pathogen Informatics"/>
        </authorList>
    </citation>
    <scope>NUCLEOTIDE SEQUENCE [LARGE SCALE GENOMIC DNA]</scope>
    <source>
        <strain evidence="2">N09902308</strain>
    </source>
</reference>
<proteinExistence type="predicted"/>
<evidence type="ECO:0000313" key="1">
    <source>
        <dbReference type="EMBL" id="COX35463.1"/>
    </source>
</evidence>
<dbReference type="Proteomes" id="UP000039021">
    <property type="component" value="Unassembled WGS sequence"/>
</dbReference>
<dbReference type="EMBL" id="CSBK01000401">
    <property type="protein sequence ID" value="COX35463.1"/>
    <property type="molecule type" value="Genomic_DNA"/>
</dbReference>